<dbReference type="Pfam" id="PF00954">
    <property type="entry name" value="S_locus_glycop"/>
    <property type="match status" value="1"/>
</dbReference>
<dbReference type="InterPro" id="IPR000858">
    <property type="entry name" value="S_locus_glycoprot_dom"/>
</dbReference>
<dbReference type="GO" id="GO:0005886">
    <property type="term" value="C:plasma membrane"/>
    <property type="evidence" value="ECO:0007669"/>
    <property type="project" value="UniProtKB-SubCell"/>
</dbReference>
<dbReference type="Gramene" id="AUR62014683-RA">
    <property type="protein sequence ID" value="AUR62014683-RA:cds"/>
    <property type="gene ID" value="AUR62014683"/>
</dbReference>
<evidence type="ECO:0000259" key="24">
    <source>
        <dbReference type="PROSITE" id="PS50948"/>
    </source>
</evidence>
<feature type="transmembrane region" description="Helical" evidence="21">
    <location>
        <begin position="350"/>
        <end position="374"/>
    </location>
</feature>
<keyword evidence="10 20" id="KW-0547">Nucleotide-binding</keyword>
<keyword evidence="4" id="KW-1003">Cell membrane</keyword>
<evidence type="ECO:0000256" key="16">
    <source>
        <dbReference type="ARBA" id="ARBA00023170"/>
    </source>
</evidence>
<reference evidence="25" key="1">
    <citation type="journal article" date="2017" name="Nature">
        <title>The genome of Chenopodium quinoa.</title>
        <authorList>
            <person name="Jarvis D.E."/>
            <person name="Ho Y.S."/>
            <person name="Lightfoot D.J."/>
            <person name="Schmoeckel S.M."/>
            <person name="Li B."/>
            <person name="Borm T.J.A."/>
            <person name="Ohyanagi H."/>
            <person name="Mineta K."/>
            <person name="Michell C.T."/>
            <person name="Saber N."/>
            <person name="Kharbatia N.M."/>
            <person name="Rupper R.R."/>
            <person name="Sharp A.R."/>
            <person name="Dally N."/>
            <person name="Boughton B.A."/>
            <person name="Woo Y.H."/>
            <person name="Gao G."/>
            <person name="Schijlen E.G.W.M."/>
            <person name="Guo X."/>
            <person name="Momin A.A."/>
            <person name="Negrao S."/>
            <person name="Al-Babili S."/>
            <person name="Gehring C."/>
            <person name="Roessner U."/>
            <person name="Jung C."/>
            <person name="Murphy K."/>
            <person name="Arold S.T."/>
            <person name="Gojobori T."/>
            <person name="van der Linden C.G."/>
            <person name="van Loo E.N."/>
            <person name="Jellen E.N."/>
            <person name="Maughan P.J."/>
            <person name="Tester M."/>
        </authorList>
    </citation>
    <scope>NUCLEOTIDE SEQUENCE [LARGE SCALE GENOMIC DNA]</scope>
    <source>
        <strain evidence="25">cv. PI 614886</strain>
    </source>
</reference>
<keyword evidence="5" id="KW-0723">Serine/threonine-protein kinase</keyword>
<dbReference type="SUPFAM" id="SSF51110">
    <property type="entry name" value="alpha-D-mannose-specific plant lectins"/>
    <property type="match status" value="1"/>
</dbReference>
<evidence type="ECO:0000256" key="1">
    <source>
        <dbReference type="ARBA" id="ARBA00004162"/>
    </source>
</evidence>
<comment type="subcellular location">
    <subcellularLocation>
        <location evidence="1">Cell membrane</location>
        <topology evidence="1">Single-pass membrane protein</topology>
    </subcellularLocation>
    <subcellularLocation>
        <location evidence="2">Membrane</location>
        <topology evidence="2">Single-pass type I membrane protein</topology>
    </subcellularLocation>
</comment>
<keyword evidence="9 22" id="KW-0732">Signal</keyword>
<keyword evidence="8 21" id="KW-0812">Transmembrane</keyword>
<dbReference type="OMA" id="HATITVM"/>
<evidence type="ECO:0000256" key="6">
    <source>
        <dbReference type="ARBA" id="ARBA00022536"/>
    </source>
</evidence>
<keyword evidence="26" id="KW-1185">Reference proteome</keyword>
<dbReference type="PANTHER" id="PTHR27002:SF1082">
    <property type="entry name" value="OS06G0693000 PROTEIN"/>
    <property type="match status" value="1"/>
</dbReference>
<proteinExistence type="predicted"/>
<evidence type="ECO:0000256" key="3">
    <source>
        <dbReference type="ARBA" id="ARBA00012513"/>
    </source>
</evidence>
<feature type="domain" description="Protein kinase" evidence="23">
    <location>
        <begin position="418"/>
        <end position="692"/>
    </location>
</feature>
<dbReference type="Gene3D" id="1.10.510.10">
    <property type="entry name" value="Transferase(Phosphotransferase) domain 1"/>
    <property type="match status" value="2"/>
</dbReference>
<keyword evidence="6" id="KW-0245">EGF-like domain</keyword>
<feature type="signal peptide" evidence="22">
    <location>
        <begin position="1"/>
        <end position="25"/>
    </location>
</feature>
<dbReference type="GO" id="GO:0005524">
    <property type="term" value="F:ATP binding"/>
    <property type="evidence" value="ECO:0007669"/>
    <property type="project" value="UniProtKB-UniRule"/>
</dbReference>
<feature type="domain" description="Apple" evidence="24">
    <location>
        <begin position="259"/>
        <end position="338"/>
    </location>
</feature>
<evidence type="ECO:0000256" key="20">
    <source>
        <dbReference type="PROSITE-ProRule" id="PRU10141"/>
    </source>
</evidence>
<dbReference type="FunFam" id="3.30.200.20:FF:000145">
    <property type="entry name" value="receptor-like serine/threonine-protein kinase SD1-8"/>
    <property type="match status" value="1"/>
</dbReference>
<sequence>MGYVHTIVLFLSWVWVLEQFDPAQGDITATQSLRDPDTLVSSDSNFKFGFFSPIYSTNRYVGIWYNKGVADHLEVRMVVTSDGNTSTKPMLTSWKSASNPSNGRFTAGLYRRSLPEFFIWDGDHPYWRSGPWDGRLFMGVQAMFYSAPVVGFRLETDSEGILRLSYSSASQRVTEHYVLTYDGMLSRRDWEDDRGFWTVQWQSLQYECDVYGKCGEFGSCNSNNLPICSCLRGFEPRNHQEWSAGNWSDGCVRRTPLQCEIAAGKENGFFKLRNVKVPDNAARIDSDGEEDCRRQCLGNCSCLAFAYNLGFGCMIWSGNLIDIADFSPVGVDIFVRLADSELGKTSKWKVIIAVIVIMGTTVSVLFMFCLWKLLHQRYGKSRKTALNKDGNWHKIGNTEFQDLPLLKFENLVIATDNFSERNKLGQGGFGPVYKGKFEDGQMVAVKRLSRASGQGLQEFMNEVVVISKLQHRNLVRLLGCCVEGEEKLLVYEYMPNKSLDALLFNPSDREQLDWKKRFNIIKAISRGLLYLHRDSRLRIIHRDLKASNILLDDNLNPKISDFGMARIFGGNQDQGDTKRIVGTYGYMSPEYAMEGRFSEKSDVFSFGVLLLEIVSGRRNSSFKDEESLGLIGHAWNLWNEDDIFSLIDPAISESTLQAEILSCARNNITTTQSLRDPDTIDSSDGNFKFGFFSLINSTDRYVGIWFDDNHTATTPVVASWKSASDPSVGRFTAGFNHRGRPEIFVWDGGIPYWRSGPWYGDMFLGVRDMYNYGEDDGFHIDGEIDGTFNLSFSSKTRTVTEHYVLNYDGLLLKKYYMEADGGGIGLVYGGNWSSGCKRKKPLQFGTVGREEDGFFKYTNMKVPDNSARLYSDDEYDCRKQCLGNRKCLAYAYYPGLGCMVWNETLIDIQEFSYVGVDLFIRLAHPEIGVTRIMRKKTLLQTSIPKEGTMKVEVGDLPVFGLENLAIATGHFQDLNKLGRGGFGAVYKGILEDGQEIAVKRLSKGSGQGLKEFMTEVLVISKLQHRNLVKLLGCCTEGKEKMLVYEYMPNKSLDALLFDPTYQKIFDWKRRFNVILGICRGLLYLHRDSRLRIIHRDLKASNILLDDNLNPKISDFGMARIFGGNQDQGDTKRIVGTYGYMSPEYAMEGRFSEKSDVFSLGVLLLEIVSGRRNNCFKEEDSLSLLIHAWKLWNEGNILSLIDPAISETTLHSEVLKCVQLGLLCVQEFPDDRPSASMVLSMIESEVTDLPCPSQPGFTQRRVTSRNEAQLNDHENGSVNHVSITALSGR</sequence>
<dbReference type="InterPro" id="IPR003609">
    <property type="entry name" value="Pan_app"/>
</dbReference>
<evidence type="ECO:0000313" key="25">
    <source>
        <dbReference type="EnsemblPlants" id="AUR62014683-RA:cds"/>
    </source>
</evidence>
<dbReference type="InterPro" id="IPR017441">
    <property type="entry name" value="Protein_kinase_ATP_BS"/>
</dbReference>
<dbReference type="EC" id="2.7.11.1" evidence="3"/>
<keyword evidence="16" id="KW-0675">Receptor</keyword>
<evidence type="ECO:0000256" key="11">
    <source>
        <dbReference type="ARBA" id="ARBA00022777"/>
    </source>
</evidence>
<dbReference type="InterPro" id="IPR001245">
    <property type="entry name" value="Ser-Thr/Tyr_kinase_cat_dom"/>
</dbReference>
<comment type="catalytic activity">
    <reaction evidence="19">
        <text>L-seryl-[protein] + ATP = O-phospho-L-seryl-[protein] + ADP + H(+)</text>
        <dbReference type="Rhea" id="RHEA:17989"/>
        <dbReference type="Rhea" id="RHEA-COMP:9863"/>
        <dbReference type="Rhea" id="RHEA-COMP:11604"/>
        <dbReference type="ChEBI" id="CHEBI:15378"/>
        <dbReference type="ChEBI" id="CHEBI:29999"/>
        <dbReference type="ChEBI" id="CHEBI:30616"/>
        <dbReference type="ChEBI" id="CHEBI:83421"/>
        <dbReference type="ChEBI" id="CHEBI:456216"/>
        <dbReference type="EC" id="2.7.11.1"/>
    </reaction>
</comment>
<keyword evidence="17" id="KW-0325">Glycoprotein</keyword>
<dbReference type="PROSITE" id="PS00107">
    <property type="entry name" value="PROTEIN_KINASE_ATP"/>
    <property type="match status" value="1"/>
</dbReference>
<keyword evidence="14 21" id="KW-0472">Membrane</keyword>
<evidence type="ECO:0000256" key="14">
    <source>
        <dbReference type="ARBA" id="ARBA00023136"/>
    </source>
</evidence>
<evidence type="ECO:0000256" key="12">
    <source>
        <dbReference type="ARBA" id="ARBA00022840"/>
    </source>
</evidence>
<evidence type="ECO:0000256" key="5">
    <source>
        <dbReference type="ARBA" id="ARBA00022527"/>
    </source>
</evidence>
<dbReference type="Gene3D" id="3.30.200.20">
    <property type="entry name" value="Phosphorylase Kinase, domain 1"/>
    <property type="match status" value="2"/>
</dbReference>
<keyword evidence="13 21" id="KW-1133">Transmembrane helix</keyword>
<reference evidence="25" key="2">
    <citation type="submission" date="2021-03" db="UniProtKB">
        <authorList>
            <consortium name="EnsemblPlants"/>
        </authorList>
    </citation>
    <scope>IDENTIFICATION</scope>
</reference>
<dbReference type="Pfam" id="PF07714">
    <property type="entry name" value="PK_Tyr_Ser-Thr"/>
    <property type="match status" value="1"/>
</dbReference>
<dbReference type="CDD" id="cd14066">
    <property type="entry name" value="STKc_IRAK"/>
    <property type="match status" value="2"/>
</dbReference>
<evidence type="ECO:0000256" key="19">
    <source>
        <dbReference type="ARBA" id="ARBA00048679"/>
    </source>
</evidence>
<evidence type="ECO:0000259" key="23">
    <source>
        <dbReference type="PROSITE" id="PS50011"/>
    </source>
</evidence>
<evidence type="ECO:0000256" key="2">
    <source>
        <dbReference type="ARBA" id="ARBA00004479"/>
    </source>
</evidence>
<dbReference type="FunFam" id="3.30.200.20:FF:000195">
    <property type="entry name" value="G-type lectin S-receptor-like serine/threonine-protein kinase"/>
    <property type="match status" value="1"/>
</dbReference>
<dbReference type="Pfam" id="PF00069">
    <property type="entry name" value="Pkinase"/>
    <property type="match status" value="1"/>
</dbReference>
<keyword evidence="7" id="KW-0808">Transferase</keyword>
<comment type="catalytic activity">
    <reaction evidence="18">
        <text>L-threonyl-[protein] + ATP = O-phospho-L-threonyl-[protein] + ADP + H(+)</text>
        <dbReference type="Rhea" id="RHEA:46608"/>
        <dbReference type="Rhea" id="RHEA-COMP:11060"/>
        <dbReference type="Rhea" id="RHEA-COMP:11605"/>
        <dbReference type="ChEBI" id="CHEBI:15378"/>
        <dbReference type="ChEBI" id="CHEBI:30013"/>
        <dbReference type="ChEBI" id="CHEBI:30616"/>
        <dbReference type="ChEBI" id="CHEBI:61977"/>
        <dbReference type="ChEBI" id="CHEBI:456216"/>
        <dbReference type="EC" id="2.7.11.1"/>
    </reaction>
</comment>
<feature type="chain" id="PRO_5031015270" description="non-specific serine/threonine protein kinase" evidence="22">
    <location>
        <begin position="26"/>
        <end position="1288"/>
    </location>
</feature>
<evidence type="ECO:0000256" key="7">
    <source>
        <dbReference type="ARBA" id="ARBA00022679"/>
    </source>
</evidence>
<evidence type="ECO:0000256" key="4">
    <source>
        <dbReference type="ARBA" id="ARBA00022475"/>
    </source>
</evidence>
<accession>A0A803LL36</accession>
<keyword evidence="15" id="KW-1015">Disulfide bond</keyword>
<evidence type="ECO:0000256" key="15">
    <source>
        <dbReference type="ARBA" id="ARBA00023157"/>
    </source>
</evidence>
<name>A0A803LL36_CHEQI</name>
<evidence type="ECO:0000313" key="26">
    <source>
        <dbReference type="Proteomes" id="UP000596660"/>
    </source>
</evidence>
<dbReference type="FunFam" id="1.10.510.10:FF:000467">
    <property type="entry name" value="Liguleless narrow1"/>
    <property type="match status" value="1"/>
</dbReference>
<feature type="domain" description="Protein kinase" evidence="23">
    <location>
        <begin position="971"/>
        <end position="1256"/>
    </location>
</feature>
<evidence type="ECO:0000256" key="9">
    <source>
        <dbReference type="ARBA" id="ARBA00022729"/>
    </source>
</evidence>
<dbReference type="PROSITE" id="PS00108">
    <property type="entry name" value="PROTEIN_KINASE_ST"/>
    <property type="match status" value="2"/>
</dbReference>
<organism evidence="25 26">
    <name type="scientific">Chenopodium quinoa</name>
    <name type="common">Quinoa</name>
    <dbReference type="NCBI Taxonomy" id="63459"/>
    <lineage>
        <taxon>Eukaryota</taxon>
        <taxon>Viridiplantae</taxon>
        <taxon>Streptophyta</taxon>
        <taxon>Embryophyta</taxon>
        <taxon>Tracheophyta</taxon>
        <taxon>Spermatophyta</taxon>
        <taxon>Magnoliopsida</taxon>
        <taxon>eudicotyledons</taxon>
        <taxon>Gunneridae</taxon>
        <taxon>Pentapetalae</taxon>
        <taxon>Caryophyllales</taxon>
        <taxon>Chenopodiaceae</taxon>
        <taxon>Chenopodioideae</taxon>
        <taxon>Atripliceae</taxon>
        <taxon>Chenopodium</taxon>
    </lineage>
</organism>
<evidence type="ECO:0000256" key="22">
    <source>
        <dbReference type="SAM" id="SignalP"/>
    </source>
</evidence>
<dbReference type="SUPFAM" id="SSF56112">
    <property type="entry name" value="Protein kinase-like (PK-like)"/>
    <property type="match status" value="2"/>
</dbReference>
<dbReference type="SMART" id="SM00473">
    <property type="entry name" value="PAN_AP"/>
    <property type="match status" value="2"/>
</dbReference>
<dbReference type="InterPro" id="IPR036426">
    <property type="entry name" value="Bulb-type_lectin_dom_sf"/>
</dbReference>
<keyword evidence="11" id="KW-0418">Kinase</keyword>
<dbReference type="InterPro" id="IPR008271">
    <property type="entry name" value="Ser/Thr_kinase_AS"/>
</dbReference>
<dbReference type="PANTHER" id="PTHR27002">
    <property type="entry name" value="RECEPTOR-LIKE SERINE/THREONINE-PROTEIN KINASE SD1-8"/>
    <property type="match status" value="1"/>
</dbReference>
<evidence type="ECO:0000256" key="18">
    <source>
        <dbReference type="ARBA" id="ARBA00047899"/>
    </source>
</evidence>
<dbReference type="CDD" id="cd01098">
    <property type="entry name" value="PAN_AP_plant"/>
    <property type="match status" value="2"/>
</dbReference>
<dbReference type="InterPro" id="IPR000719">
    <property type="entry name" value="Prot_kinase_dom"/>
</dbReference>
<dbReference type="InterPro" id="IPR011009">
    <property type="entry name" value="Kinase-like_dom_sf"/>
</dbReference>
<feature type="domain" description="Apple" evidence="24">
    <location>
        <begin position="836"/>
        <end position="923"/>
    </location>
</feature>
<dbReference type="GO" id="GO:0004674">
    <property type="term" value="F:protein serine/threonine kinase activity"/>
    <property type="evidence" value="ECO:0007669"/>
    <property type="project" value="UniProtKB-KW"/>
</dbReference>
<evidence type="ECO:0000256" key="13">
    <source>
        <dbReference type="ARBA" id="ARBA00022989"/>
    </source>
</evidence>
<evidence type="ECO:0000256" key="10">
    <source>
        <dbReference type="ARBA" id="ARBA00022741"/>
    </source>
</evidence>
<dbReference type="Proteomes" id="UP000596660">
    <property type="component" value="Unplaced"/>
</dbReference>
<dbReference type="Pfam" id="PF08276">
    <property type="entry name" value="PAN_2"/>
    <property type="match status" value="2"/>
</dbReference>
<feature type="binding site" evidence="20">
    <location>
        <position position="999"/>
    </location>
    <ligand>
        <name>ATP</name>
        <dbReference type="ChEBI" id="CHEBI:30616"/>
    </ligand>
</feature>
<evidence type="ECO:0000256" key="8">
    <source>
        <dbReference type="ARBA" id="ARBA00022692"/>
    </source>
</evidence>
<dbReference type="EnsemblPlants" id="AUR62014683-RA">
    <property type="protein sequence ID" value="AUR62014683-RA:cds"/>
    <property type="gene ID" value="AUR62014683"/>
</dbReference>
<evidence type="ECO:0000256" key="17">
    <source>
        <dbReference type="ARBA" id="ARBA00023180"/>
    </source>
</evidence>
<keyword evidence="12 20" id="KW-0067">ATP-binding</keyword>
<dbReference type="FunFam" id="1.10.510.10:FF:000060">
    <property type="entry name" value="G-type lectin S-receptor-like serine/threonine-protein kinase"/>
    <property type="match status" value="1"/>
</dbReference>
<evidence type="ECO:0000256" key="21">
    <source>
        <dbReference type="SAM" id="Phobius"/>
    </source>
</evidence>
<protein>
    <recommendedName>
        <fullName evidence="3">non-specific serine/threonine protein kinase</fullName>
        <ecNumber evidence="3">2.7.11.1</ecNumber>
    </recommendedName>
</protein>
<dbReference type="SMART" id="SM00220">
    <property type="entry name" value="S_TKc"/>
    <property type="match status" value="2"/>
</dbReference>
<dbReference type="PROSITE" id="PS50948">
    <property type="entry name" value="PAN"/>
    <property type="match status" value="2"/>
</dbReference>
<dbReference type="GO" id="GO:0048544">
    <property type="term" value="P:recognition of pollen"/>
    <property type="evidence" value="ECO:0007669"/>
    <property type="project" value="InterPro"/>
</dbReference>
<dbReference type="PROSITE" id="PS50011">
    <property type="entry name" value="PROTEIN_KINASE_DOM"/>
    <property type="match status" value="2"/>
</dbReference>